<evidence type="ECO:0000313" key="2">
    <source>
        <dbReference type="EMBL" id="QDG50524.1"/>
    </source>
</evidence>
<evidence type="ECO:0008006" key="4">
    <source>
        <dbReference type="Google" id="ProtNLM"/>
    </source>
</evidence>
<accession>A0A4Y6PQD0</accession>
<name>A0A4Y6PQD0_PERCE</name>
<keyword evidence="1" id="KW-0472">Membrane</keyword>
<keyword evidence="3" id="KW-1185">Reference proteome</keyword>
<protein>
    <recommendedName>
        <fullName evidence="4">YihY/virulence factor BrkB family protein</fullName>
    </recommendedName>
</protein>
<gene>
    <name evidence="2" type="ORF">FIV42_07195</name>
</gene>
<feature type="transmembrane region" description="Helical" evidence="1">
    <location>
        <begin position="91"/>
        <end position="110"/>
    </location>
</feature>
<reference evidence="2 3" key="1">
    <citation type="submission" date="2019-06" db="EMBL/GenBank/DDBJ databases">
        <title>Persicimonas caeni gen. nov., sp. nov., a predatory bacterium isolated from solar saltern.</title>
        <authorList>
            <person name="Wang S."/>
        </authorList>
    </citation>
    <scope>NUCLEOTIDE SEQUENCE [LARGE SCALE GENOMIC DNA]</scope>
    <source>
        <strain evidence="2 3">YN101</strain>
    </source>
</reference>
<feature type="transmembrane region" description="Helical" evidence="1">
    <location>
        <begin position="243"/>
        <end position="266"/>
    </location>
</feature>
<organism evidence="2 3">
    <name type="scientific">Persicimonas caeni</name>
    <dbReference type="NCBI Taxonomy" id="2292766"/>
    <lineage>
        <taxon>Bacteria</taxon>
        <taxon>Deltaproteobacteria</taxon>
        <taxon>Bradymonadales</taxon>
        <taxon>Bradymonadaceae</taxon>
        <taxon>Persicimonas</taxon>
    </lineage>
</organism>
<keyword evidence="1" id="KW-1133">Transmembrane helix</keyword>
<feature type="transmembrane region" description="Helical" evidence="1">
    <location>
        <begin position="40"/>
        <end position="60"/>
    </location>
</feature>
<accession>A0A5B8Y1D5</accession>
<dbReference type="Proteomes" id="UP000315995">
    <property type="component" value="Chromosome"/>
</dbReference>
<dbReference type="AlphaFoldDB" id="A0A4Y6PQD0"/>
<dbReference type="RefSeq" id="WP_141197016.1">
    <property type="nucleotide sequence ID" value="NZ_CP041186.1"/>
</dbReference>
<keyword evidence="1" id="KW-0812">Transmembrane</keyword>
<evidence type="ECO:0000313" key="3">
    <source>
        <dbReference type="Proteomes" id="UP000315995"/>
    </source>
</evidence>
<feature type="transmembrane region" description="Helical" evidence="1">
    <location>
        <begin position="200"/>
        <end position="223"/>
    </location>
</feature>
<feature type="transmembrane region" description="Helical" evidence="1">
    <location>
        <begin position="147"/>
        <end position="172"/>
    </location>
</feature>
<sequence length="276" mass="29981">MNDFPPKDGPLDEQPPPTSAMEAVTRRFMRLLGEEGSPLTGIWVLICVCNLGVVALGAAIQYRVGVMPFDFEMLQDPAAVRRLSQQAQGISIARVLNMLLTVVAVTMYSAGFAPMRLLEREGAEKLGFSELRTEMFSNFGKTALVTLIYLVMVGLGGVCCILPGLVAAFLFLPAPYMTSAMGLGVFASLSESLQWVKRHWLLLVVAVAVSMLMAVFMIAAQFMAAPVLTAMFGKTGILLVNGLTWLLGAIVGYFGWMFSGAVYITIDLAEEQHRGW</sequence>
<dbReference type="EMBL" id="CP041186">
    <property type="protein sequence ID" value="QDG50524.1"/>
    <property type="molecule type" value="Genomic_DNA"/>
</dbReference>
<proteinExistence type="predicted"/>
<evidence type="ECO:0000256" key="1">
    <source>
        <dbReference type="SAM" id="Phobius"/>
    </source>
</evidence>